<comment type="caution">
    <text evidence="2">The sequence shown here is derived from an EMBL/GenBank/DDBJ whole genome shotgun (WGS) entry which is preliminary data.</text>
</comment>
<dbReference type="EMBL" id="BMAW01013307">
    <property type="protein sequence ID" value="GFT33201.1"/>
    <property type="molecule type" value="Genomic_DNA"/>
</dbReference>
<dbReference type="PANTHER" id="PTHR33327:SF3">
    <property type="entry name" value="RNA-DIRECTED DNA POLYMERASE"/>
    <property type="match status" value="1"/>
</dbReference>
<evidence type="ECO:0000313" key="3">
    <source>
        <dbReference type="Proteomes" id="UP000887013"/>
    </source>
</evidence>
<reference evidence="2" key="1">
    <citation type="submission" date="2020-08" db="EMBL/GenBank/DDBJ databases">
        <title>Multicomponent nature underlies the extraordinary mechanical properties of spider dragline silk.</title>
        <authorList>
            <person name="Kono N."/>
            <person name="Nakamura H."/>
            <person name="Mori M."/>
            <person name="Yoshida Y."/>
            <person name="Ohtoshi R."/>
            <person name="Malay A.D."/>
            <person name="Moran D.A.P."/>
            <person name="Tomita M."/>
            <person name="Numata K."/>
            <person name="Arakawa K."/>
        </authorList>
    </citation>
    <scope>NUCLEOTIDE SEQUENCE</scope>
</reference>
<evidence type="ECO:0000313" key="2">
    <source>
        <dbReference type="EMBL" id="GFT33201.1"/>
    </source>
</evidence>
<evidence type="ECO:0000259" key="1">
    <source>
        <dbReference type="Pfam" id="PF23055"/>
    </source>
</evidence>
<feature type="domain" description="DUF7041" evidence="1">
    <location>
        <begin position="1"/>
        <end position="75"/>
    </location>
</feature>
<dbReference type="Pfam" id="PF23055">
    <property type="entry name" value="DUF7041"/>
    <property type="match status" value="1"/>
</dbReference>
<organism evidence="2 3">
    <name type="scientific">Nephila pilipes</name>
    <name type="common">Giant wood spider</name>
    <name type="synonym">Nephila maculata</name>
    <dbReference type="NCBI Taxonomy" id="299642"/>
    <lineage>
        <taxon>Eukaryota</taxon>
        <taxon>Metazoa</taxon>
        <taxon>Ecdysozoa</taxon>
        <taxon>Arthropoda</taxon>
        <taxon>Chelicerata</taxon>
        <taxon>Arachnida</taxon>
        <taxon>Araneae</taxon>
        <taxon>Araneomorphae</taxon>
        <taxon>Entelegynae</taxon>
        <taxon>Araneoidea</taxon>
        <taxon>Nephilidae</taxon>
        <taxon>Nephila</taxon>
    </lineage>
</organism>
<dbReference type="AlphaFoldDB" id="A0A8X6NVI6"/>
<dbReference type="InterPro" id="IPR055469">
    <property type="entry name" value="DUF7041"/>
</dbReference>
<keyword evidence="3" id="KW-1185">Reference proteome</keyword>
<dbReference type="PANTHER" id="PTHR33327">
    <property type="entry name" value="ENDONUCLEASE"/>
    <property type="match status" value="1"/>
</dbReference>
<gene>
    <name evidence="2" type="primary">AVEN_166902_1</name>
    <name evidence="2" type="ORF">NPIL_640411</name>
</gene>
<protein>
    <recommendedName>
        <fullName evidence="1">DUF7041 domain-containing protein</fullName>
    </recommendedName>
</protein>
<dbReference type="Proteomes" id="UP000887013">
    <property type="component" value="Unassembled WGS sequence"/>
</dbReference>
<dbReference type="OrthoDB" id="10048650at2759"/>
<sequence>MWFASIESQFLIAGITKELTKYHYVIAAMACEILNHASGIMRQSPKEASIPYTCIKKRLISHFPYSSTIRLRTLLSDIVLGDKNPSYLLHEMQRLAGGKPQSRYFEYRACNMYL</sequence>
<proteinExistence type="predicted"/>
<name>A0A8X6NVI6_NEPPI</name>
<accession>A0A8X6NVI6</accession>